<evidence type="ECO:0000256" key="7">
    <source>
        <dbReference type="ARBA" id="ARBA00022692"/>
    </source>
</evidence>
<dbReference type="Gene3D" id="3.30.1390.30">
    <property type="entry name" value="Penicillin-binding protein 2a, domain 3"/>
    <property type="match status" value="1"/>
</dbReference>
<evidence type="ECO:0000256" key="6">
    <source>
        <dbReference type="ARBA" id="ARBA00022670"/>
    </source>
</evidence>
<keyword evidence="3" id="KW-1003">Cell membrane</keyword>
<keyword evidence="8" id="KW-0378">Hydrolase</keyword>
<evidence type="ECO:0000256" key="3">
    <source>
        <dbReference type="ARBA" id="ARBA00022475"/>
    </source>
</evidence>
<organism evidence="17 18">
    <name type="scientific">Desulfofustis limnaeus</name>
    <dbReference type="NCBI Taxonomy" id="2740163"/>
    <lineage>
        <taxon>Bacteria</taxon>
        <taxon>Pseudomonadati</taxon>
        <taxon>Thermodesulfobacteriota</taxon>
        <taxon>Desulfobulbia</taxon>
        <taxon>Desulfobulbales</taxon>
        <taxon>Desulfocapsaceae</taxon>
        <taxon>Desulfofustis</taxon>
    </lineage>
</organism>
<feature type="domain" description="Penicillin-binding protein dimerisation" evidence="16">
    <location>
        <begin position="70"/>
        <end position="237"/>
    </location>
</feature>
<dbReference type="InterPro" id="IPR005311">
    <property type="entry name" value="PBP_dimer"/>
</dbReference>
<proteinExistence type="predicted"/>
<evidence type="ECO:0000259" key="16">
    <source>
        <dbReference type="Pfam" id="PF03717"/>
    </source>
</evidence>
<protein>
    <submittedName>
        <fullName evidence="17">Penicillin-binding protein 2</fullName>
    </submittedName>
</protein>
<dbReference type="InterPro" id="IPR050515">
    <property type="entry name" value="Beta-lactam/transpept"/>
</dbReference>
<keyword evidence="10" id="KW-0573">Peptidoglycan synthesis</keyword>
<evidence type="ECO:0000259" key="15">
    <source>
        <dbReference type="Pfam" id="PF00905"/>
    </source>
</evidence>
<feature type="domain" description="Penicillin-binding protein transpeptidase" evidence="15">
    <location>
        <begin position="275"/>
        <end position="610"/>
    </location>
</feature>
<gene>
    <name evidence="17" type="primary">mrdA</name>
    <name evidence="17" type="ORF">DPPLL_04520</name>
</gene>
<dbReference type="RefSeq" id="WP_284153184.1">
    <property type="nucleotide sequence ID" value="NZ_AP025516.1"/>
</dbReference>
<dbReference type="SUPFAM" id="SSF56519">
    <property type="entry name" value="Penicillin binding protein dimerisation domain"/>
    <property type="match status" value="1"/>
</dbReference>
<evidence type="ECO:0000313" key="17">
    <source>
        <dbReference type="EMBL" id="BDD86087.1"/>
    </source>
</evidence>
<dbReference type="Proteomes" id="UP000830055">
    <property type="component" value="Chromosome"/>
</dbReference>
<dbReference type="Pfam" id="PF00905">
    <property type="entry name" value="Transpeptidase"/>
    <property type="match status" value="1"/>
</dbReference>
<dbReference type="InterPro" id="IPR012338">
    <property type="entry name" value="Beta-lactam/transpept-like"/>
</dbReference>
<dbReference type="InterPro" id="IPR017790">
    <property type="entry name" value="Penicillin-binding_protein_2"/>
</dbReference>
<keyword evidence="6" id="KW-0645">Protease</keyword>
<evidence type="ECO:0000256" key="14">
    <source>
        <dbReference type="SAM" id="Phobius"/>
    </source>
</evidence>
<keyword evidence="11 14" id="KW-1133">Transmembrane helix</keyword>
<name>A0ABM7W5B9_9BACT</name>
<dbReference type="Gene3D" id="3.90.1310.10">
    <property type="entry name" value="Penicillin-binding protein 2a (Domain 2)"/>
    <property type="match status" value="1"/>
</dbReference>
<keyword evidence="18" id="KW-1185">Reference proteome</keyword>
<dbReference type="Gene3D" id="3.40.710.10">
    <property type="entry name" value="DD-peptidase/beta-lactamase superfamily"/>
    <property type="match status" value="1"/>
</dbReference>
<evidence type="ECO:0000256" key="4">
    <source>
        <dbReference type="ARBA" id="ARBA00022519"/>
    </source>
</evidence>
<evidence type="ECO:0000256" key="12">
    <source>
        <dbReference type="ARBA" id="ARBA00023136"/>
    </source>
</evidence>
<evidence type="ECO:0000256" key="2">
    <source>
        <dbReference type="ARBA" id="ARBA00004236"/>
    </source>
</evidence>
<accession>A0ABM7W5B9</accession>
<dbReference type="NCBIfam" id="TIGR03423">
    <property type="entry name" value="pbp2_mrdA"/>
    <property type="match status" value="1"/>
</dbReference>
<evidence type="ECO:0000256" key="1">
    <source>
        <dbReference type="ARBA" id="ARBA00004167"/>
    </source>
</evidence>
<reference evidence="17 18" key="1">
    <citation type="submission" date="2022-01" db="EMBL/GenBank/DDBJ databases">
        <title>Desulfofustis limnae sp. nov., a novel mesophilic sulfate-reducing bacterium isolated from marsh soil.</title>
        <authorList>
            <person name="Watanabe M."/>
            <person name="Takahashi A."/>
            <person name="Kojima H."/>
            <person name="Fukui M."/>
        </authorList>
    </citation>
    <scope>NUCLEOTIDE SEQUENCE [LARGE SCALE GENOMIC DNA]</scope>
    <source>
        <strain evidence="17 18">PPLL</strain>
    </source>
</reference>
<evidence type="ECO:0000313" key="18">
    <source>
        <dbReference type="Proteomes" id="UP000830055"/>
    </source>
</evidence>
<dbReference type="InterPro" id="IPR001460">
    <property type="entry name" value="PCN-bd_Tpept"/>
</dbReference>
<dbReference type="InterPro" id="IPR036138">
    <property type="entry name" value="PBP_dimer_sf"/>
</dbReference>
<feature type="transmembrane region" description="Helical" evidence="14">
    <location>
        <begin position="28"/>
        <end position="47"/>
    </location>
</feature>
<dbReference type="Pfam" id="PF03717">
    <property type="entry name" value="PBP_dimer"/>
    <property type="match status" value="1"/>
</dbReference>
<dbReference type="PANTHER" id="PTHR30627:SF2">
    <property type="entry name" value="PEPTIDOGLYCAN D,D-TRANSPEPTIDASE MRDA"/>
    <property type="match status" value="1"/>
</dbReference>
<keyword evidence="5" id="KW-0121">Carboxypeptidase</keyword>
<keyword evidence="7 14" id="KW-0812">Transmembrane</keyword>
<dbReference type="PANTHER" id="PTHR30627">
    <property type="entry name" value="PEPTIDOGLYCAN D,D-TRANSPEPTIDASE"/>
    <property type="match status" value="1"/>
</dbReference>
<evidence type="ECO:0000256" key="5">
    <source>
        <dbReference type="ARBA" id="ARBA00022645"/>
    </source>
</evidence>
<evidence type="ECO:0000256" key="10">
    <source>
        <dbReference type="ARBA" id="ARBA00022984"/>
    </source>
</evidence>
<evidence type="ECO:0000256" key="8">
    <source>
        <dbReference type="ARBA" id="ARBA00022801"/>
    </source>
</evidence>
<keyword evidence="4" id="KW-0997">Cell inner membrane</keyword>
<sequence>MNDKFFEQVEEISERDDRALIMLKRRALFAPFVVLAFFFPIAARFWYLQINKGDQYRQKADSNRVRITSLPPPRGHILDHYGREIVTNRPSFNVVMIREDSFEIDDVLKRLAVVLKEDIEVLWERIRDASGTPRHVPIVLKEDIPWDTLAYLENNKYKFSGIRIEVRPVRTYHYGNLAANAIGYIGSINRQQLEQDQEGFYEGGDLIGKRGLELLREKDLRGEKGERSAEVDARGFEQQQLKNMEPLPGNDVHLTIDAELQKAAEEYMAIGEKAGAVVVMEVDTGRLLAAASTPTIHLEDFIGGISKKNWDALLNNSRHPLINKVVQAAYPPGSTYKIVTALGGLVEGVIDENTMIYCPGQYRFGNRTYRCWKRGGHGAVEIRRALAESCDVYFYQVGQRLGVDKLAEYARKLGLGSETGVDMEYEKAGLIPTKDWKRQRHNEQWHDGETLSVAIGQGFNLTTPLQVCLMTAAVANGGRIYRPRLVESVTTPDGRVVDRFSPELMSELSEREKHFLPIIRDGLFEVVQGKRGTARQVRIEGMTVAGKTGTAQVVRLAVYKGMKEEDIPYEYRDHAWFTCYAPADKPEIAVTVLVEHGLHGGSGAGPVARVMLKKYFEHRLQQMEDSVADASGRNG</sequence>
<keyword evidence="13" id="KW-0961">Cell wall biogenesis/degradation</keyword>
<evidence type="ECO:0000256" key="11">
    <source>
        <dbReference type="ARBA" id="ARBA00022989"/>
    </source>
</evidence>
<dbReference type="EMBL" id="AP025516">
    <property type="protein sequence ID" value="BDD86087.1"/>
    <property type="molecule type" value="Genomic_DNA"/>
</dbReference>
<keyword evidence="12 14" id="KW-0472">Membrane</keyword>
<comment type="subcellular location">
    <subcellularLocation>
        <location evidence="2">Cell membrane</location>
    </subcellularLocation>
    <subcellularLocation>
        <location evidence="1">Membrane</location>
        <topology evidence="1">Single-pass membrane protein</topology>
    </subcellularLocation>
</comment>
<keyword evidence="9" id="KW-0133">Cell shape</keyword>
<dbReference type="SUPFAM" id="SSF56601">
    <property type="entry name" value="beta-lactamase/transpeptidase-like"/>
    <property type="match status" value="1"/>
</dbReference>
<evidence type="ECO:0000256" key="9">
    <source>
        <dbReference type="ARBA" id="ARBA00022960"/>
    </source>
</evidence>
<evidence type="ECO:0000256" key="13">
    <source>
        <dbReference type="ARBA" id="ARBA00023316"/>
    </source>
</evidence>